<protein>
    <recommendedName>
        <fullName evidence="1">BPP domain-containing protein</fullName>
    </recommendedName>
</protein>
<feature type="domain" description="BPP" evidence="1">
    <location>
        <begin position="14"/>
        <end position="336"/>
    </location>
</feature>
<dbReference type="PROSITE" id="PS51257">
    <property type="entry name" value="PROKAR_LIPOPROTEIN"/>
    <property type="match status" value="1"/>
</dbReference>
<dbReference type="Proteomes" id="UP001500459">
    <property type="component" value="Unassembled WGS sequence"/>
</dbReference>
<sequence length="336" mass="37959">MKKFFLIFLLGILFYSCTDKLPTVPATVVSEKVPHDTDDPAIWVHPTDASKSIVFGTDKDTDGAIYAFNLQGKIIPDKVLKNIRYPNNIDIEYGFKMFDSTVVDIMVFTERERNQIRLFSVPDMRPLDGGGFPVFEDETNINYRRPMGVGIYKNPINQKISVIVSRKTGPKDNYLYQYELISDAEGVRSEFIRKFGKFSGVKEIEAIAIDDELGHVYCSDEGVGIRKYAADPSKGNEELAFFGNENFSEDMEGIAIAAKPNGDGWIIVSDQQKGQFNIFSRKDHHFIKAVNLGTTETDGCDLVIGFFDKKFPKGLFVAMNNQKDFYFYDLGLLGFN</sequence>
<dbReference type="SUPFAM" id="SSF50956">
    <property type="entry name" value="Thermostable phytase (3-phytase)"/>
    <property type="match status" value="1"/>
</dbReference>
<dbReference type="InterPro" id="IPR011042">
    <property type="entry name" value="6-blade_b-propeller_TolB-like"/>
</dbReference>
<dbReference type="EMBL" id="BAABCW010000005">
    <property type="protein sequence ID" value="GAA4116198.1"/>
    <property type="molecule type" value="Genomic_DNA"/>
</dbReference>
<keyword evidence="3" id="KW-1185">Reference proteome</keyword>
<gene>
    <name evidence="2" type="ORF">GCM10022393_16720</name>
</gene>
<reference evidence="3" key="1">
    <citation type="journal article" date="2019" name="Int. J. Syst. Evol. Microbiol.">
        <title>The Global Catalogue of Microorganisms (GCM) 10K type strain sequencing project: providing services to taxonomists for standard genome sequencing and annotation.</title>
        <authorList>
            <consortium name="The Broad Institute Genomics Platform"/>
            <consortium name="The Broad Institute Genome Sequencing Center for Infectious Disease"/>
            <person name="Wu L."/>
            <person name="Ma J."/>
        </authorList>
    </citation>
    <scope>NUCLEOTIDE SEQUENCE [LARGE SCALE GENOMIC DNA]</scope>
    <source>
        <strain evidence="3">JCM 17106</strain>
    </source>
</reference>
<dbReference type="InterPro" id="IPR003431">
    <property type="entry name" value="B-propeller_Phytase"/>
</dbReference>
<organism evidence="2 3">
    <name type="scientific">Aquimarina addita</name>
    <dbReference type="NCBI Taxonomy" id="870485"/>
    <lineage>
        <taxon>Bacteria</taxon>
        <taxon>Pseudomonadati</taxon>
        <taxon>Bacteroidota</taxon>
        <taxon>Flavobacteriia</taxon>
        <taxon>Flavobacteriales</taxon>
        <taxon>Flavobacteriaceae</taxon>
        <taxon>Aquimarina</taxon>
    </lineage>
</organism>
<accession>A0ABP7XHB6</accession>
<dbReference type="Pfam" id="PF02333">
    <property type="entry name" value="Phytase"/>
    <property type="match status" value="1"/>
</dbReference>
<proteinExistence type="predicted"/>
<evidence type="ECO:0000259" key="1">
    <source>
        <dbReference type="PROSITE" id="PS51662"/>
    </source>
</evidence>
<comment type="caution">
    <text evidence="2">The sequence shown here is derived from an EMBL/GenBank/DDBJ whole genome shotgun (WGS) entry which is preliminary data.</text>
</comment>
<name>A0ABP7XHB6_9FLAO</name>
<evidence type="ECO:0000313" key="3">
    <source>
        <dbReference type="Proteomes" id="UP001500459"/>
    </source>
</evidence>
<evidence type="ECO:0000313" key="2">
    <source>
        <dbReference type="EMBL" id="GAA4116198.1"/>
    </source>
</evidence>
<dbReference type="PROSITE" id="PS51662">
    <property type="entry name" value="BP_PHYTASE"/>
    <property type="match status" value="1"/>
</dbReference>
<dbReference type="Gene3D" id="2.120.10.30">
    <property type="entry name" value="TolB, C-terminal domain"/>
    <property type="match status" value="1"/>
</dbReference>
<dbReference type="RefSeq" id="WP_344926402.1">
    <property type="nucleotide sequence ID" value="NZ_BAABCW010000005.1"/>
</dbReference>